<dbReference type="OrthoDB" id="5023630at2759"/>
<accession>A0A9P5E5P7</accession>
<dbReference type="Proteomes" id="UP000737391">
    <property type="component" value="Unassembled WGS sequence"/>
</dbReference>
<feature type="compositionally biased region" description="Basic residues" evidence="1">
    <location>
        <begin position="83"/>
        <end position="94"/>
    </location>
</feature>
<keyword evidence="3" id="KW-1185">Reference proteome</keyword>
<gene>
    <name evidence="2" type="ORF">FAGAP_7447</name>
</gene>
<reference evidence="2" key="1">
    <citation type="submission" date="2020-01" db="EMBL/GenBank/DDBJ databases">
        <title>Identification and distribution of gene clusters putatively required for synthesis of sphingolipid metabolism inhibitors in phylogenetically diverse species of the filamentous fungus Fusarium.</title>
        <authorList>
            <person name="Kim H.-S."/>
            <person name="Busman M."/>
            <person name="Brown D.W."/>
            <person name="Divon H."/>
            <person name="Uhlig S."/>
            <person name="Proctor R.H."/>
        </authorList>
    </citation>
    <scope>NUCLEOTIDE SEQUENCE</scope>
    <source>
        <strain evidence="2">NRRL 31653</strain>
    </source>
</reference>
<sequence>MADHEPKATTPAIVEVANEDDVMIISDDPVNSLTVDDLPMGVLKDANKEAAIRIAEMFKEKAPGMPTKVRDEIVSLLEQGAFHHSKSSRTKPSHQYRGYWHQTCPPIIPR</sequence>
<dbReference type="AlphaFoldDB" id="A0A9P5E5P7"/>
<comment type="caution">
    <text evidence="2">The sequence shown here is derived from an EMBL/GenBank/DDBJ whole genome shotgun (WGS) entry which is preliminary data.</text>
</comment>
<proteinExistence type="predicted"/>
<evidence type="ECO:0000256" key="1">
    <source>
        <dbReference type="SAM" id="MobiDB-lite"/>
    </source>
</evidence>
<evidence type="ECO:0000313" key="3">
    <source>
        <dbReference type="Proteomes" id="UP000737391"/>
    </source>
</evidence>
<name>A0A9P5E5P7_9HYPO</name>
<dbReference type="EMBL" id="LUFC02000543">
    <property type="protein sequence ID" value="KAF4496400.1"/>
    <property type="molecule type" value="Genomic_DNA"/>
</dbReference>
<evidence type="ECO:0000313" key="2">
    <source>
        <dbReference type="EMBL" id="KAF4496400.1"/>
    </source>
</evidence>
<protein>
    <submittedName>
        <fullName evidence="2">Uncharacterized protein</fullName>
    </submittedName>
</protein>
<organism evidence="2 3">
    <name type="scientific">Fusarium agapanthi</name>
    <dbReference type="NCBI Taxonomy" id="1803897"/>
    <lineage>
        <taxon>Eukaryota</taxon>
        <taxon>Fungi</taxon>
        <taxon>Dikarya</taxon>
        <taxon>Ascomycota</taxon>
        <taxon>Pezizomycotina</taxon>
        <taxon>Sordariomycetes</taxon>
        <taxon>Hypocreomycetidae</taxon>
        <taxon>Hypocreales</taxon>
        <taxon>Nectriaceae</taxon>
        <taxon>Fusarium</taxon>
        <taxon>Fusarium fujikuroi species complex</taxon>
    </lineage>
</organism>
<feature type="region of interest" description="Disordered" evidence="1">
    <location>
        <begin position="83"/>
        <end position="110"/>
    </location>
</feature>